<keyword evidence="1" id="KW-1133">Transmembrane helix</keyword>
<keyword evidence="1" id="KW-0812">Transmembrane</keyword>
<evidence type="ECO:0000313" key="3">
    <source>
        <dbReference type="Proteomes" id="UP000662857"/>
    </source>
</evidence>
<name>A0A895Y8I7_9ACTN</name>
<feature type="transmembrane region" description="Helical" evidence="1">
    <location>
        <begin position="163"/>
        <end position="181"/>
    </location>
</feature>
<dbReference type="EMBL" id="CP070499">
    <property type="protein sequence ID" value="QSB12615.1"/>
    <property type="molecule type" value="Genomic_DNA"/>
</dbReference>
<feature type="transmembrane region" description="Helical" evidence="1">
    <location>
        <begin position="41"/>
        <end position="59"/>
    </location>
</feature>
<reference evidence="2" key="1">
    <citation type="submission" date="2021-02" db="EMBL/GenBank/DDBJ databases">
        <title>Natrosporangium hydrolyticum gen. nov., sp. nov, a haloalkaliphilic actinobacterium from a soda solonchak soil.</title>
        <authorList>
            <person name="Sorokin D.Y."/>
            <person name="Khijniak T.V."/>
            <person name="Zakharycheva A.P."/>
            <person name="Boueva O.V."/>
            <person name="Ariskina E.V."/>
            <person name="Hahnke R.L."/>
            <person name="Bunk B."/>
            <person name="Sproer C."/>
            <person name="Schumann P."/>
            <person name="Evtushenko L.I."/>
            <person name="Kublanov I.V."/>
        </authorList>
    </citation>
    <scope>NUCLEOTIDE SEQUENCE</scope>
    <source>
        <strain evidence="2">DSM 106523</strain>
    </source>
</reference>
<dbReference type="Proteomes" id="UP000662857">
    <property type="component" value="Chromosome"/>
</dbReference>
<feature type="transmembrane region" description="Helical" evidence="1">
    <location>
        <begin position="188"/>
        <end position="214"/>
    </location>
</feature>
<protein>
    <submittedName>
        <fullName evidence="2">ABC transporter permease subunit</fullName>
    </submittedName>
</protein>
<feature type="transmembrane region" description="Helical" evidence="1">
    <location>
        <begin position="71"/>
        <end position="91"/>
    </location>
</feature>
<dbReference type="AlphaFoldDB" id="A0A895Y8I7"/>
<feature type="transmembrane region" description="Helical" evidence="1">
    <location>
        <begin position="118"/>
        <end position="143"/>
    </location>
</feature>
<evidence type="ECO:0000313" key="2">
    <source>
        <dbReference type="EMBL" id="QSB12615.1"/>
    </source>
</evidence>
<gene>
    <name evidence="2" type="ORF">JQS43_12930</name>
</gene>
<organism evidence="2 3">
    <name type="scientific">Natronosporangium hydrolyticum</name>
    <dbReference type="NCBI Taxonomy" id="2811111"/>
    <lineage>
        <taxon>Bacteria</taxon>
        <taxon>Bacillati</taxon>
        <taxon>Actinomycetota</taxon>
        <taxon>Actinomycetes</taxon>
        <taxon>Micromonosporales</taxon>
        <taxon>Micromonosporaceae</taxon>
        <taxon>Natronosporangium</taxon>
    </lineage>
</organism>
<dbReference type="RefSeq" id="WP_239674654.1">
    <property type="nucleotide sequence ID" value="NZ_CP070499.1"/>
</dbReference>
<accession>A0A895Y8I7</accession>
<dbReference type="KEGG" id="nhy:JQS43_12930"/>
<keyword evidence="1" id="KW-0472">Membrane</keyword>
<evidence type="ECO:0000256" key="1">
    <source>
        <dbReference type="SAM" id="Phobius"/>
    </source>
</evidence>
<sequence>MTTELIADAATVQTRAATRPSVARLAVVELRKLLDTRAGRWLLVTIGLACGVIAGVQLAVLDAPVQTFQTFFLGTLIPIGLLLPVLGILAVTSEWSQRTALSTFALVPQRHRVLAAKLLAGAAAAIASVAASVVIAALANLAALATGGAGDWRLDLAVLGNTVVFQLINVAMGLAFGMAALNTPLAIVAYFVLPTVWNVLGAMVGWLADAARWLDFTLTMEPMLNGATLTAGQWAQLGTTTAVWVLLPMAVGAVRVLRTEVG</sequence>
<feature type="transmembrane region" description="Helical" evidence="1">
    <location>
        <begin position="234"/>
        <end position="257"/>
    </location>
</feature>
<keyword evidence="3" id="KW-1185">Reference proteome</keyword>
<proteinExistence type="predicted"/>